<evidence type="ECO:0000313" key="3">
    <source>
        <dbReference type="Proteomes" id="UP001331761"/>
    </source>
</evidence>
<gene>
    <name evidence="2" type="ORF">GCK32_003888</name>
</gene>
<dbReference type="AlphaFoldDB" id="A0AAN8IDL9"/>
<feature type="chain" id="PRO_5042940933" evidence="1">
    <location>
        <begin position="23"/>
        <end position="123"/>
    </location>
</feature>
<evidence type="ECO:0000313" key="2">
    <source>
        <dbReference type="EMBL" id="KAK5965087.1"/>
    </source>
</evidence>
<comment type="caution">
    <text evidence="2">The sequence shown here is derived from an EMBL/GenBank/DDBJ whole genome shotgun (WGS) entry which is preliminary data.</text>
</comment>
<sequence length="123" mass="14229">MARVTPLVSLLILAFAVHDSEQTFWPGWPFYPCCSYPYYSYPAYSYPTYQYSYPVQYINPVVSQPATTIIRERAPVIIRESAPVVIREPAPTYEIHDVVPHAHVHSSYYPARTRYMLVPVKKS</sequence>
<protein>
    <submittedName>
        <fullName evidence="2">Spore coat protein T domain protein</fullName>
    </submittedName>
</protein>
<dbReference type="Proteomes" id="UP001331761">
    <property type="component" value="Unassembled WGS sequence"/>
</dbReference>
<accession>A0AAN8IDL9</accession>
<organism evidence="2 3">
    <name type="scientific">Trichostrongylus colubriformis</name>
    <name type="common">Black scour worm</name>
    <dbReference type="NCBI Taxonomy" id="6319"/>
    <lineage>
        <taxon>Eukaryota</taxon>
        <taxon>Metazoa</taxon>
        <taxon>Ecdysozoa</taxon>
        <taxon>Nematoda</taxon>
        <taxon>Chromadorea</taxon>
        <taxon>Rhabditida</taxon>
        <taxon>Rhabditina</taxon>
        <taxon>Rhabditomorpha</taxon>
        <taxon>Strongyloidea</taxon>
        <taxon>Trichostrongylidae</taxon>
        <taxon>Trichostrongylus</taxon>
    </lineage>
</organism>
<dbReference type="EMBL" id="WIXE01025007">
    <property type="protein sequence ID" value="KAK5965087.1"/>
    <property type="molecule type" value="Genomic_DNA"/>
</dbReference>
<evidence type="ECO:0000256" key="1">
    <source>
        <dbReference type="SAM" id="SignalP"/>
    </source>
</evidence>
<keyword evidence="2" id="KW-0946">Virion</keyword>
<name>A0AAN8IDL9_TRICO</name>
<keyword evidence="1" id="KW-0732">Signal</keyword>
<keyword evidence="2" id="KW-0167">Capsid protein</keyword>
<feature type="signal peptide" evidence="1">
    <location>
        <begin position="1"/>
        <end position="22"/>
    </location>
</feature>
<reference evidence="2 3" key="1">
    <citation type="submission" date="2019-10" db="EMBL/GenBank/DDBJ databases">
        <title>Assembly and Annotation for the nematode Trichostrongylus colubriformis.</title>
        <authorList>
            <person name="Martin J."/>
        </authorList>
    </citation>
    <scope>NUCLEOTIDE SEQUENCE [LARGE SCALE GENOMIC DNA]</scope>
    <source>
        <strain evidence="2">G859</strain>
        <tissue evidence="2">Whole worm</tissue>
    </source>
</reference>
<proteinExistence type="predicted"/>
<keyword evidence="3" id="KW-1185">Reference proteome</keyword>